<gene>
    <name evidence="2" type="ORF">SAMN04489717_0910</name>
</gene>
<evidence type="ECO:0000313" key="2">
    <source>
        <dbReference type="EMBL" id="SDR88722.1"/>
    </source>
</evidence>
<keyword evidence="1" id="KW-0472">Membrane</keyword>
<evidence type="ECO:0000313" key="3">
    <source>
        <dbReference type="Proteomes" id="UP000198983"/>
    </source>
</evidence>
<name>A0A1H1MPY1_9ACTN</name>
<keyword evidence="3" id="KW-1185">Reference proteome</keyword>
<reference evidence="2 3" key="1">
    <citation type="submission" date="2016-10" db="EMBL/GenBank/DDBJ databases">
        <authorList>
            <person name="de Groot N.N."/>
        </authorList>
    </citation>
    <scope>NUCLEOTIDE SEQUENCE [LARGE SCALE GENOMIC DNA]</scope>
    <source>
        <strain evidence="2 3">DSM 22024</strain>
    </source>
</reference>
<proteinExistence type="predicted"/>
<feature type="transmembrane region" description="Helical" evidence="1">
    <location>
        <begin position="175"/>
        <end position="197"/>
    </location>
</feature>
<keyword evidence="1" id="KW-1133">Transmembrane helix</keyword>
<dbReference type="EMBL" id="LT629732">
    <property type="protein sequence ID" value="SDR88722.1"/>
    <property type="molecule type" value="Genomic_DNA"/>
</dbReference>
<dbReference type="RefSeq" id="WP_092650817.1">
    <property type="nucleotide sequence ID" value="NZ_LT629732.1"/>
</dbReference>
<organism evidence="2 3">
    <name type="scientific">Actinopolymorpha singaporensis</name>
    <dbReference type="NCBI Taxonomy" id="117157"/>
    <lineage>
        <taxon>Bacteria</taxon>
        <taxon>Bacillati</taxon>
        <taxon>Actinomycetota</taxon>
        <taxon>Actinomycetes</taxon>
        <taxon>Propionibacteriales</taxon>
        <taxon>Actinopolymorphaceae</taxon>
        <taxon>Actinopolymorpha</taxon>
    </lineage>
</organism>
<keyword evidence="1" id="KW-0812">Transmembrane</keyword>
<dbReference type="STRING" id="117157.SAMN04489717_0910"/>
<feature type="transmembrane region" description="Helical" evidence="1">
    <location>
        <begin position="203"/>
        <end position="223"/>
    </location>
</feature>
<accession>A0A1H1MPY1</accession>
<evidence type="ECO:0000256" key="1">
    <source>
        <dbReference type="SAM" id="Phobius"/>
    </source>
</evidence>
<sequence>MGNTYDSMAGAVSSGKDLGQVAFASSLIASTLAFWELWTPMPSEKSGILLNALGTMGGGGGKMAGIWGKAAPVKLPGVGAAKVALGMPPRLALIRTDTATMMDACSKVHEAAKVAGQLSADVVKHGSTITEQTWKAKDQEQFGEQLEMYRISLDATKQLGYVTASLTAVVAMLRFLQLAIAAALMTVLAALAIAWVAAMAMSWAFGIGAGVAATIRSIGTPLVRISQKIVPVMEAIMVMVGLGHVAICTLMTANAAAVDSYKIGDIGGGGGWDSLQDSGLRAVEDLLEKYKRKGLKAIPDFSGF</sequence>
<dbReference type="Proteomes" id="UP000198983">
    <property type="component" value="Chromosome I"/>
</dbReference>
<feature type="transmembrane region" description="Helical" evidence="1">
    <location>
        <begin position="235"/>
        <end position="253"/>
    </location>
</feature>
<protein>
    <submittedName>
        <fullName evidence="2">Uncharacterized protein</fullName>
    </submittedName>
</protein>
<dbReference type="AlphaFoldDB" id="A0A1H1MPY1"/>
<dbReference type="OrthoDB" id="3832428at2"/>